<dbReference type="GO" id="GO:0015254">
    <property type="term" value="F:glycerol channel activity"/>
    <property type="evidence" value="ECO:0007669"/>
    <property type="project" value="TreeGrafter"/>
</dbReference>
<evidence type="ECO:0000313" key="11">
    <source>
        <dbReference type="Ensembl" id="ENSSORP00005016734.1"/>
    </source>
</evidence>
<dbReference type="Pfam" id="PF00230">
    <property type="entry name" value="MIP"/>
    <property type="match status" value="1"/>
</dbReference>
<evidence type="ECO:0000256" key="8">
    <source>
        <dbReference type="ARBA" id="ARBA00049405"/>
    </source>
</evidence>
<dbReference type="Ensembl" id="ENSSORT00005017246.1">
    <property type="protein sequence ID" value="ENSSORP00005016734.1"/>
    <property type="gene ID" value="ENSSORG00005008428.1"/>
</dbReference>
<evidence type="ECO:0000256" key="10">
    <source>
        <dbReference type="SAM" id="Phobius"/>
    </source>
</evidence>
<dbReference type="InterPro" id="IPR000425">
    <property type="entry name" value="MIP"/>
</dbReference>
<evidence type="ECO:0000256" key="3">
    <source>
        <dbReference type="ARBA" id="ARBA00022448"/>
    </source>
</evidence>
<dbReference type="PANTHER" id="PTHR43829:SF13">
    <property type="entry name" value="AQUAPORIN-10"/>
    <property type="match status" value="1"/>
</dbReference>
<feature type="transmembrane region" description="Helical" evidence="10">
    <location>
        <begin position="75"/>
        <end position="100"/>
    </location>
</feature>
<dbReference type="Proteomes" id="UP000472271">
    <property type="component" value="Chromosome 16"/>
</dbReference>
<comment type="catalytic activity">
    <reaction evidence="7">
        <text>H2O(in) = H2O(out)</text>
        <dbReference type="Rhea" id="RHEA:29667"/>
        <dbReference type="ChEBI" id="CHEBI:15377"/>
    </reaction>
</comment>
<evidence type="ECO:0000256" key="5">
    <source>
        <dbReference type="ARBA" id="ARBA00022989"/>
    </source>
</evidence>
<dbReference type="InterPro" id="IPR023271">
    <property type="entry name" value="Aquaporin-like"/>
</dbReference>
<keyword evidence="6 10" id="KW-0472">Membrane</keyword>
<evidence type="ECO:0000256" key="4">
    <source>
        <dbReference type="ARBA" id="ARBA00022692"/>
    </source>
</evidence>
<evidence type="ECO:0000256" key="2">
    <source>
        <dbReference type="ARBA" id="ARBA00006175"/>
    </source>
</evidence>
<dbReference type="GO" id="GO:0015204">
    <property type="term" value="F:urea transmembrane transporter activity"/>
    <property type="evidence" value="ECO:0007669"/>
    <property type="project" value="TreeGrafter"/>
</dbReference>
<dbReference type="InterPro" id="IPR050363">
    <property type="entry name" value="MIP/Aquaporin"/>
</dbReference>
<evidence type="ECO:0000256" key="7">
    <source>
        <dbReference type="ARBA" id="ARBA00034651"/>
    </source>
</evidence>
<evidence type="ECO:0000256" key="1">
    <source>
        <dbReference type="ARBA" id="ARBA00004141"/>
    </source>
</evidence>
<keyword evidence="4 9" id="KW-0812">Transmembrane</keyword>
<reference evidence="11" key="3">
    <citation type="submission" date="2025-09" db="UniProtKB">
        <authorList>
            <consortium name="Ensembl"/>
        </authorList>
    </citation>
    <scope>IDENTIFICATION</scope>
</reference>
<dbReference type="Gene3D" id="1.20.1080.10">
    <property type="entry name" value="Glycerol uptake facilitator protein"/>
    <property type="match status" value="1"/>
</dbReference>
<sequence length="145" mass="15971">IFIFMSQLSYLITTVTMERLLQSCRIQSQLVRECLAEFLGLYILIGSGAAAQVITSQGTHGSYLTMQLGSALGTVFGIFVTRGVSGAQLNVVWSMSLWLLGRQPWRKVPLYALSHLLGAFLGAATVYLQYYGKISTFCCNMLMVV</sequence>
<dbReference type="PRINTS" id="PR00783">
    <property type="entry name" value="MINTRINSICP"/>
</dbReference>
<comment type="similarity">
    <text evidence="2 9">Belongs to the MIP/aquaporin (TC 1.A.8) family.</text>
</comment>
<dbReference type="GO" id="GO:0016323">
    <property type="term" value="C:basolateral plasma membrane"/>
    <property type="evidence" value="ECO:0007669"/>
    <property type="project" value="TreeGrafter"/>
</dbReference>
<reference evidence="11" key="1">
    <citation type="submission" date="2019-06" db="EMBL/GenBank/DDBJ databases">
        <authorList>
            <consortium name="Wellcome Sanger Institute Data Sharing"/>
        </authorList>
    </citation>
    <scope>NUCLEOTIDE SEQUENCE [LARGE SCALE GENOMIC DNA]</scope>
</reference>
<keyword evidence="12" id="KW-1185">Reference proteome</keyword>
<protein>
    <submittedName>
        <fullName evidence="11">Aquaporin 10b</fullName>
    </submittedName>
</protein>
<gene>
    <name evidence="11" type="primary">LOC115435815</name>
</gene>
<feature type="transmembrane region" description="Helical" evidence="10">
    <location>
        <begin position="35"/>
        <end position="55"/>
    </location>
</feature>
<reference evidence="11" key="2">
    <citation type="submission" date="2025-08" db="UniProtKB">
        <authorList>
            <consortium name="Ensembl"/>
        </authorList>
    </citation>
    <scope>IDENTIFICATION</scope>
</reference>
<dbReference type="PANTHER" id="PTHR43829">
    <property type="entry name" value="AQUAPORIN OR AQUAGLYCEROPORIN RELATED"/>
    <property type="match status" value="1"/>
</dbReference>
<evidence type="ECO:0000313" key="12">
    <source>
        <dbReference type="Proteomes" id="UP000472271"/>
    </source>
</evidence>
<feature type="transmembrane region" description="Helical" evidence="10">
    <location>
        <begin position="112"/>
        <end position="132"/>
    </location>
</feature>
<dbReference type="AlphaFoldDB" id="A0A672ZIX7"/>
<proteinExistence type="inferred from homology"/>
<organism evidence="11 12">
    <name type="scientific">Sphaeramia orbicularis</name>
    <name type="common">orbiculate cardinalfish</name>
    <dbReference type="NCBI Taxonomy" id="375764"/>
    <lineage>
        <taxon>Eukaryota</taxon>
        <taxon>Metazoa</taxon>
        <taxon>Chordata</taxon>
        <taxon>Craniata</taxon>
        <taxon>Vertebrata</taxon>
        <taxon>Euteleostomi</taxon>
        <taxon>Actinopterygii</taxon>
        <taxon>Neopterygii</taxon>
        <taxon>Teleostei</taxon>
        <taxon>Neoteleostei</taxon>
        <taxon>Acanthomorphata</taxon>
        <taxon>Gobiaria</taxon>
        <taxon>Kurtiformes</taxon>
        <taxon>Apogonoidei</taxon>
        <taxon>Apogonidae</taxon>
        <taxon>Apogoninae</taxon>
        <taxon>Sphaeramia</taxon>
    </lineage>
</organism>
<comment type="catalytic activity">
    <reaction evidence="8">
        <text>glycerol(in) = glycerol(out)</text>
        <dbReference type="Rhea" id="RHEA:29675"/>
        <dbReference type="ChEBI" id="CHEBI:17754"/>
    </reaction>
</comment>
<evidence type="ECO:0000256" key="9">
    <source>
        <dbReference type="RuleBase" id="RU000477"/>
    </source>
</evidence>
<comment type="subcellular location">
    <subcellularLocation>
        <location evidence="1">Membrane</location>
        <topology evidence="1">Multi-pass membrane protein</topology>
    </subcellularLocation>
</comment>
<dbReference type="SUPFAM" id="SSF81338">
    <property type="entry name" value="Aquaporin-like"/>
    <property type="match status" value="1"/>
</dbReference>
<dbReference type="GO" id="GO:0015250">
    <property type="term" value="F:water channel activity"/>
    <property type="evidence" value="ECO:0007669"/>
    <property type="project" value="TreeGrafter"/>
</dbReference>
<accession>A0A672ZIX7</accession>
<keyword evidence="3 9" id="KW-0813">Transport</keyword>
<evidence type="ECO:0000256" key="6">
    <source>
        <dbReference type="ARBA" id="ARBA00023136"/>
    </source>
</evidence>
<keyword evidence="5 10" id="KW-1133">Transmembrane helix</keyword>
<name>A0A672ZIX7_9TELE</name>